<feature type="region of interest" description="Disordered" evidence="1">
    <location>
        <begin position="70"/>
        <end position="105"/>
    </location>
</feature>
<organism evidence="2 3">
    <name type="scientific">Vigna unguiculata</name>
    <name type="common">Cowpea</name>
    <dbReference type="NCBI Taxonomy" id="3917"/>
    <lineage>
        <taxon>Eukaryota</taxon>
        <taxon>Viridiplantae</taxon>
        <taxon>Streptophyta</taxon>
        <taxon>Embryophyta</taxon>
        <taxon>Tracheophyta</taxon>
        <taxon>Spermatophyta</taxon>
        <taxon>Magnoliopsida</taxon>
        <taxon>eudicotyledons</taxon>
        <taxon>Gunneridae</taxon>
        <taxon>Pentapetalae</taxon>
        <taxon>rosids</taxon>
        <taxon>fabids</taxon>
        <taxon>Fabales</taxon>
        <taxon>Fabaceae</taxon>
        <taxon>Papilionoideae</taxon>
        <taxon>50 kb inversion clade</taxon>
        <taxon>NPAAA clade</taxon>
        <taxon>indigoferoid/millettioid clade</taxon>
        <taxon>Phaseoleae</taxon>
        <taxon>Vigna</taxon>
    </lineage>
</organism>
<dbReference type="EMBL" id="CP039347">
    <property type="protein sequence ID" value="QCD87586.1"/>
    <property type="molecule type" value="Genomic_DNA"/>
</dbReference>
<proteinExistence type="predicted"/>
<protein>
    <submittedName>
        <fullName evidence="2">Uncharacterized protein</fullName>
    </submittedName>
</protein>
<dbReference type="Proteomes" id="UP000501690">
    <property type="component" value="Linkage Group LG3"/>
</dbReference>
<evidence type="ECO:0000313" key="2">
    <source>
        <dbReference type="EMBL" id="QCD87586.1"/>
    </source>
</evidence>
<dbReference type="PANTHER" id="PTHR34464:SF5">
    <property type="match status" value="1"/>
</dbReference>
<gene>
    <name evidence="2" type="ORF">DEO72_LG3g2124</name>
</gene>
<reference evidence="2 3" key="1">
    <citation type="submission" date="2019-04" db="EMBL/GenBank/DDBJ databases">
        <title>An improved genome assembly and genetic linkage map for asparagus bean, Vigna unguiculata ssp. sesquipedialis.</title>
        <authorList>
            <person name="Xia Q."/>
            <person name="Zhang R."/>
            <person name="Dong Y."/>
        </authorList>
    </citation>
    <scope>NUCLEOTIDE SEQUENCE [LARGE SCALE GENOMIC DNA]</scope>
    <source>
        <tissue evidence="2">Leaf</tissue>
    </source>
</reference>
<accession>A0A4D6LGR4</accession>
<name>A0A4D6LGR4_VIGUN</name>
<dbReference type="PANTHER" id="PTHR34464">
    <property type="entry name" value="OS09G0376300 PROTEIN"/>
    <property type="match status" value="1"/>
</dbReference>
<keyword evidence="3" id="KW-1185">Reference proteome</keyword>
<feature type="compositionally biased region" description="Basic and acidic residues" evidence="1">
    <location>
        <begin position="86"/>
        <end position="95"/>
    </location>
</feature>
<dbReference type="AlphaFoldDB" id="A0A4D6LGR4"/>
<sequence>MLSRRGSCHVEAVASLKRCRHRGVFIVAPAAPFPMVQMNMGSSSRKVKKKWDNREEREVDREYDVFLLPSNGGCVSDSESEGSNGRSKDQRRLEVSKGSNGRKLTQLNCSQNDKVDFWCKC</sequence>
<evidence type="ECO:0000256" key="1">
    <source>
        <dbReference type="SAM" id="MobiDB-lite"/>
    </source>
</evidence>
<evidence type="ECO:0000313" key="3">
    <source>
        <dbReference type="Proteomes" id="UP000501690"/>
    </source>
</evidence>